<proteinExistence type="predicted"/>
<dbReference type="Proteomes" id="UP000887579">
    <property type="component" value="Unplaced"/>
</dbReference>
<protein>
    <submittedName>
        <fullName evidence="2">Apple domain-containing protein</fullName>
    </submittedName>
</protein>
<organism evidence="1 2">
    <name type="scientific">Panagrolaimus sp. ES5</name>
    <dbReference type="NCBI Taxonomy" id="591445"/>
    <lineage>
        <taxon>Eukaryota</taxon>
        <taxon>Metazoa</taxon>
        <taxon>Ecdysozoa</taxon>
        <taxon>Nematoda</taxon>
        <taxon>Chromadorea</taxon>
        <taxon>Rhabditida</taxon>
        <taxon>Tylenchina</taxon>
        <taxon>Panagrolaimomorpha</taxon>
        <taxon>Panagrolaimoidea</taxon>
        <taxon>Panagrolaimidae</taxon>
        <taxon>Panagrolaimus</taxon>
    </lineage>
</organism>
<evidence type="ECO:0000313" key="1">
    <source>
        <dbReference type="Proteomes" id="UP000887579"/>
    </source>
</evidence>
<accession>A0AC34FDG3</accession>
<reference evidence="2" key="1">
    <citation type="submission" date="2022-11" db="UniProtKB">
        <authorList>
            <consortium name="WormBaseParasite"/>
        </authorList>
    </citation>
    <scope>IDENTIFICATION</scope>
</reference>
<name>A0AC34FDG3_9BILA</name>
<evidence type="ECO:0000313" key="2">
    <source>
        <dbReference type="WBParaSite" id="ES5_v2.g15327.t1"/>
    </source>
</evidence>
<dbReference type="WBParaSite" id="ES5_v2.g15327.t1">
    <property type="protein sequence ID" value="ES5_v2.g15327.t1"/>
    <property type="gene ID" value="ES5_v2.g15327"/>
</dbReference>
<sequence>MKVIFVFLLFFILIDSISNCGFWLDKNVDGSDIGTKNGGLDECCGFCKAQKGCIAFSWKDVDGGTCFLKSAAGPFVKELETTFGIVQG</sequence>